<evidence type="ECO:0000256" key="1">
    <source>
        <dbReference type="SAM" id="Phobius"/>
    </source>
</evidence>
<organism evidence="2 3">
    <name type="scientific">Actinomadura craniellae</name>
    <dbReference type="NCBI Taxonomy" id="2231787"/>
    <lineage>
        <taxon>Bacteria</taxon>
        <taxon>Bacillati</taxon>
        <taxon>Actinomycetota</taxon>
        <taxon>Actinomycetes</taxon>
        <taxon>Streptosporangiales</taxon>
        <taxon>Thermomonosporaceae</taxon>
        <taxon>Actinomadura</taxon>
    </lineage>
</organism>
<reference evidence="2 3" key="1">
    <citation type="submission" date="2018-06" db="EMBL/GenBank/DDBJ databases">
        <title>Actinomadura craniellae sp. nov. isolated from marine sponge Craniella sp.</title>
        <authorList>
            <person name="Li L."/>
            <person name="Xu Q.H."/>
            <person name="Lin H.W."/>
            <person name="Lu Y.H."/>
        </authorList>
    </citation>
    <scope>NUCLEOTIDE SEQUENCE [LARGE SCALE GENOMIC DNA]</scope>
    <source>
        <strain evidence="2 3">LHW63021</strain>
    </source>
</reference>
<dbReference type="AlphaFoldDB" id="A0A365H5S5"/>
<feature type="transmembrane region" description="Helical" evidence="1">
    <location>
        <begin position="163"/>
        <end position="186"/>
    </location>
</feature>
<dbReference type="Pfam" id="PF14030">
    <property type="entry name" value="DUF4245"/>
    <property type="match status" value="1"/>
</dbReference>
<dbReference type="EMBL" id="QLYX01000006">
    <property type="protein sequence ID" value="RAY14388.1"/>
    <property type="molecule type" value="Genomic_DNA"/>
</dbReference>
<keyword evidence="3" id="KW-1185">Reference proteome</keyword>
<comment type="caution">
    <text evidence="2">The sequence shown here is derived from an EMBL/GenBank/DDBJ whole genome shotgun (WGS) entry which is preliminary data.</text>
</comment>
<keyword evidence="1" id="KW-0812">Transmembrane</keyword>
<dbReference type="PROSITE" id="PS51257">
    <property type="entry name" value="PROKAR_LIPOPROTEIN"/>
    <property type="match status" value="1"/>
</dbReference>
<dbReference type="RefSeq" id="WP_111868093.1">
    <property type="nucleotide sequence ID" value="NZ_QLYX01000006.1"/>
</dbReference>
<dbReference type="Proteomes" id="UP000251891">
    <property type="component" value="Unassembled WGS sequence"/>
</dbReference>
<sequence>MTERTAGGPIRVSPAVHKRLTTGLGGYIMAMAACFLLVGVIVAITPRSDKEVLPTVDYQTGLWAMRLDAPYTVHAPEGLPAGWRATSSRVTGLNGKGPAAWHLGMLTAADEYVAVEQSNERPADFVRRMTNTKEPVGSQQVAGVTWEQWYREDKNQRSLVRRLPGVTLVVTGTASFADLGVLAAALRPQPRNSPAPVPTPQS</sequence>
<keyword evidence="1" id="KW-1133">Transmembrane helix</keyword>
<dbReference type="InterPro" id="IPR025339">
    <property type="entry name" value="DUF4245"/>
</dbReference>
<name>A0A365H5S5_9ACTN</name>
<keyword evidence="1" id="KW-0472">Membrane</keyword>
<proteinExistence type="predicted"/>
<dbReference type="OrthoDB" id="5146801at2"/>
<protein>
    <submittedName>
        <fullName evidence="2">DUF4245 domain-containing protein</fullName>
    </submittedName>
</protein>
<feature type="transmembrane region" description="Helical" evidence="1">
    <location>
        <begin position="24"/>
        <end position="44"/>
    </location>
</feature>
<gene>
    <name evidence="2" type="ORF">DPM19_15625</name>
</gene>
<evidence type="ECO:0000313" key="3">
    <source>
        <dbReference type="Proteomes" id="UP000251891"/>
    </source>
</evidence>
<evidence type="ECO:0000313" key="2">
    <source>
        <dbReference type="EMBL" id="RAY14388.1"/>
    </source>
</evidence>
<accession>A0A365H5S5</accession>